<evidence type="ECO:0000256" key="2">
    <source>
        <dbReference type="ARBA" id="ARBA00022723"/>
    </source>
</evidence>
<proteinExistence type="predicted"/>
<gene>
    <name evidence="9" type="primary">g8085</name>
    <name evidence="9" type="ORF">VP750_LOCUS6945</name>
</gene>
<keyword evidence="2" id="KW-0479">Metal-binding</keyword>
<keyword evidence="6" id="KW-0456">Lyase</keyword>
<dbReference type="Proteomes" id="UP001497392">
    <property type="component" value="Unassembled WGS sequence"/>
</dbReference>
<dbReference type="SFLD" id="SFLDG01133">
    <property type="entry name" value="C1.5.4:_Enolase-phosphatase_Li"/>
    <property type="match status" value="1"/>
</dbReference>
<feature type="domain" description="Class II aldolase/adducin N-terminal" evidence="8">
    <location>
        <begin position="1"/>
        <end position="149"/>
    </location>
</feature>
<evidence type="ECO:0000313" key="10">
    <source>
        <dbReference type="Proteomes" id="UP001497392"/>
    </source>
</evidence>
<evidence type="ECO:0000256" key="5">
    <source>
        <dbReference type="ARBA" id="ARBA00023167"/>
    </source>
</evidence>
<protein>
    <submittedName>
        <fullName evidence="9">G8085 protein</fullName>
    </submittedName>
</protein>
<dbReference type="SFLD" id="SFLDF00044">
    <property type="entry name" value="enolase-phosphatase"/>
    <property type="match status" value="1"/>
</dbReference>
<reference evidence="9 10" key="1">
    <citation type="submission" date="2024-06" db="EMBL/GenBank/DDBJ databases">
        <authorList>
            <person name="Kraege A."/>
            <person name="Thomma B."/>
        </authorList>
    </citation>
    <scope>NUCLEOTIDE SEQUENCE [LARGE SCALE GENOMIC DNA]</scope>
</reference>
<keyword evidence="1" id="KW-0028">Amino-acid biosynthesis</keyword>
<sequence>MFVLDAAGEVLETPRSRPAPYKPPKLSECSPLFMSAYELRGAGAVLHSHSLNAVMATLIDEDAKEFKVTHLEMIKGIAGHGYYGNCIVPIIENTARECELTGRLREAIQQYPESNAVLVRRHGVYVWGKDWIQAKTQAECYDYLFEAALRMKSLGINALLPQAPAPLHKGLTNGHATENGGHASKKVKLQHKGGKQPKAIVLDIEGTVAPISFVTETLFPYARARVTEHLTRSFDSEETQADLDLLRQQAQEDAAAGTSVVAIPDATASKDAIVDAAARNVFAQMDTDRKTTALKSLQGHIWREGFRSGSIKAELFRDVPDMLVQWRSMGIKSYIYSSGSREAQNNLFGHTTAGDLRPYLYGFFDTRVGPKVDAGSYKEISLSLGVDSGDEVTFATDILAEAVAAKEAGWNAILVSRPGNKPLPANAASDFRVIESLEDLLPFM</sequence>
<keyword evidence="5" id="KW-0486">Methionine biosynthesis</keyword>
<evidence type="ECO:0000256" key="7">
    <source>
        <dbReference type="ARBA" id="ARBA00023268"/>
    </source>
</evidence>
<dbReference type="InterPro" id="IPR017714">
    <property type="entry name" value="MethylthioRu-1-P_deHdtase_MtnB"/>
</dbReference>
<evidence type="ECO:0000256" key="6">
    <source>
        <dbReference type="ARBA" id="ARBA00023239"/>
    </source>
</evidence>
<dbReference type="NCBIfam" id="TIGR03328">
    <property type="entry name" value="salvage_mtnB"/>
    <property type="match status" value="1"/>
</dbReference>
<dbReference type="SMART" id="SM01007">
    <property type="entry name" value="Aldolase_II"/>
    <property type="match status" value="1"/>
</dbReference>
<dbReference type="PANTHER" id="PTHR20371">
    <property type="entry name" value="ENOLASE-PHOSPHATASE E1"/>
    <property type="match status" value="1"/>
</dbReference>
<evidence type="ECO:0000259" key="8">
    <source>
        <dbReference type="SMART" id="SM01007"/>
    </source>
</evidence>
<dbReference type="PANTHER" id="PTHR20371:SF1">
    <property type="entry name" value="ENOLASE-PHOSPHATASE E1"/>
    <property type="match status" value="1"/>
</dbReference>
<dbReference type="Gene3D" id="1.10.720.60">
    <property type="match status" value="1"/>
</dbReference>
<dbReference type="InterPro" id="IPR036409">
    <property type="entry name" value="Aldolase_II/adducin_N_sf"/>
</dbReference>
<keyword evidence="4" id="KW-0862">Zinc</keyword>
<dbReference type="Pfam" id="PF00702">
    <property type="entry name" value="Hydrolase"/>
    <property type="match status" value="1"/>
</dbReference>
<dbReference type="SFLD" id="SFLDS00003">
    <property type="entry name" value="Haloacid_Dehalogenase"/>
    <property type="match status" value="1"/>
</dbReference>
<evidence type="ECO:0000256" key="1">
    <source>
        <dbReference type="ARBA" id="ARBA00022605"/>
    </source>
</evidence>
<keyword evidence="3" id="KW-0378">Hydrolase</keyword>
<keyword evidence="7" id="KW-0511">Multifunctional enzyme</keyword>
<dbReference type="SFLD" id="SFLDG01129">
    <property type="entry name" value="C1.5:_HAD__Beta-PGM__Phosphata"/>
    <property type="match status" value="1"/>
</dbReference>
<dbReference type="SUPFAM" id="SSF53639">
    <property type="entry name" value="AraD/HMP-PK domain-like"/>
    <property type="match status" value="1"/>
</dbReference>
<dbReference type="Pfam" id="PF00596">
    <property type="entry name" value="Aldolase_II"/>
    <property type="match status" value="1"/>
</dbReference>
<keyword evidence="10" id="KW-1185">Reference proteome</keyword>
<dbReference type="InterPro" id="IPR036412">
    <property type="entry name" value="HAD-like_sf"/>
</dbReference>
<organism evidence="9 10">
    <name type="scientific">Coccomyxa viridis</name>
    <dbReference type="NCBI Taxonomy" id="1274662"/>
    <lineage>
        <taxon>Eukaryota</taxon>
        <taxon>Viridiplantae</taxon>
        <taxon>Chlorophyta</taxon>
        <taxon>core chlorophytes</taxon>
        <taxon>Trebouxiophyceae</taxon>
        <taxon>Trebouxiophyceae incertae sedis</taxon>
        <taxon>Coccomyxaceae</taxon>
        <taxon>Coccomyxa</taxon>
    </lineage>
</organism>
<evidence type="ECO:0000313" key="9">
    <source>
        <dbReference type="EMBL" id="CAL5225286.1"/>
    </source>
</evidence>
<dbReference type="InterPro" id="IPR023943">
    <property type="entry name" value="Enolase-ppase_E1"/>
</dbReference>
<evidence type="ECO:0000256" key="3">
    <source>
        <dbReference type="ARBA" id="ARBA00022801"/>
    </source>
</evidence>
<comment type="caution">
    <text evidence="9">The sequence shown here is derived from an EMBL/GenBank/DDBJ whole genome shotgun (WGS) entry which is preliminary data.</text>
</comment>
<dbReference type="SUPFAM" id="SSF56784">
    <property type="entry name" value="HAD-like"/>
    <property type="match status" value="1"/>
</dbReference>
<dbReference type="Gene3D" id="3.40.225.10">
    <property type="entry name" value="Class II aldolase/adducin N-terminal domain"/>
    <property type="match status" value="1"/>
</dbReference>
<dbReference type="InterPro" id="IPR001303">
    <property type="entry name" value="Aldolase_II/adducin_N"/>
</dbReference>
<name>A0ABP1FZH9_9CHLO</name>
<dbReference type="NCBIfam" id="TIGR01691">
    <property type="entry name" value="enolase-ppase"/>
    <property type="match status" value="1"/>
</dbReference>
<accession>A0ABP1FZH9</accession>
<dbReference type="InterPro" id="IPR023214">
    <property type="entry name" value="HAD_sf"/>
</dbReference>
<dbReference type="CDD" id="cd01629">
    <property type="entry name" value="HAD_EP"/>
    <property type="match status" value="1"/>
</dbReference>
<evidence type="ECO:0000256" key="4">
    <source>
        <dbReference type="ARBA" id="ARBA00022833"/>
    </source>
</evidence>
<dbReference type="EMBL" id="CAXHTA020000012">
    <property type="protein sequence ID" value="CAL5225286.1"/>
    <property type="molecule type" value="Genomic_DNA"/>
</dbReference>
<dbReference type="Gene3D" id="3.40.50.1000">
    <property type="entry name" value="HAD superfamily/HAD-like"/>
    <property type="match status" value="1"/>
</dbReference>